<accession>A0ABU5CS49</accession>
<proteinExistence type="predicted"/>
<protein>
    <submittedName>
        <fullName evidence="1">Uncharacterized protein</fullName>
    </submittedName>
</protein>
<dbReference type="RefSeq" id="WP_320378997.1">
    <property type="nucleotide sequence ID" value="NZ_JAWDIQ010000001.1"/>
</dbReference>
<keyword evidence="2" id="KW-1185">Reference proteome</keyword>
<name>A0ABU5CS49_9BACI</name>
<evidence type="ECO:0000313" key="2">
    <source>
        <dbReference type="Proteomes" id="UP001275315"/>
    </source>
</evidence>
<organism evidence="1 2">
    <name type="scientific">Paracerasibacillus soli</name>
    <dbReference type="NCBI Taxonomy" id="480284"/>
    <lineage>
        <taxon>Bacteria</taxon>
        <taxon>Bacillati</taxon>
        <taxon>Bacillota</taxon>
        <taxon>Bacilli</taxon>
        <taxon>Bacillales</taxon>
        <taxon>Bacillaceae</taxon>
        <taxon>Paracerasibacillus</taxon>
    </lineage>
</organism>
<sequence length="121" mass="14889">MYDIIKHKKLSNRINNLSSIFPTLIHHKKKEVMNALLDNSYLNEFYLQIFENDDADYTKFNDIEMIYLYVHEEKDQDEDKNTQINTKQEYIRDLLQTYLTFHKHREQFNLPSFHDVLYFVY</sequence>
<dbReference type="Proteomes" id="UP001275315">
    <property type="component" value="Unassembled WGS sequence"/>
</dbReference>
<comment type="caution">
    <text evidence="1">The sequence shown here is derived from an EMBL/GenBank/DDBJ whole genome shotgun (WGS) entry which is preliminary data.</text>
</comment>
<reference evidence="1 2" key="1">
    <citation type="submission" date="2023-10" db="EMBL/GenBank/DDBJ databases">
        <title>Virgibacillus soli CC-YMP-6 genome.</title>
        <authorList>
            <person name="Miliotis G."/>
            <person name="Sengupta P."/>
            <person name="Hameed A."/>
            <person name="Chuvochina M."/>
            <person name="Mcdonagh F."/>
            <person name="Simpson A.C."/>
            <person name="Singh N.K."/>
            <person name="Rekha P.D."/>
            <person name="Raman K."/>
            <person name="Hugenholtz P."/>
            <person name="Venkateswaran K."/>
        </authorList>
    </citation>
    <scope>NUCLEOTIDE SEQUENCE [LARGE SCALE GENOMIC DNA]</scope>
    <source>
        <strain evidence="1 2">CC-YMP-6</strain>
    </source>
</reference>
<gene>
    <name evidence="1" type="ORF">RWD45_06340</name>
</gene>
<evidence type="ECO:0000313" key="1">
    <source>
        <dbReference type="EMBL" id="MDY0408250.1"/>
    </source>
</evidence>
<dbReference type="EMBL" id="JAWDIQ010000001">
    <property type="protein sequence ID" value="MDY0408250.1"/>
    <property type="molecule type" value="Genomic_DNA"/>
</dbReference>